<protein>
    <submittedName>
        <fullName evidence="1">Putative phosphoserine phosphatase 2</fullName>
        <ecNumber evidence="1">3.1.3.3</ecNumber>
    </submittedName>
</protein>
<dbReference type="GO" id="GO:0005737">
    <property type="term" value="C:cytoplasm"/>
    <property type="evidence" value="ECO:0007669"/>
    <property type="project" value="TreeGrafter"/>
</dbReference>
<dbReference type="CDD" id="cd07067">
    <property type="entry name" value="HP_PGM_like"/>
    <property type="match status" value="1"/>
</dbReference>
<reference evidence="1" key="1">
    <citation type="submission" date="2016-10" db="EMBL/GenBank/DDBJ databases">
        <title>Sequence of Gallionella enrichment culture.</title>
        <authorList>
            <person name="Poehlein A."/>
            <person name="Muehling M."/>
            <person name="Daniel R."/>
        </authorList>
    </citation>
    <scope>NUCLEOTIDE SEQUENCE</scope>
</reference>
<name>A0A1J5QDU7_9ZZZZ</name>
<dbReference type="GO" id="GO:0016791">
    <property type="term" value="F:phosphatase activity"/>
    <property type="evidence" value="ECO:0007669"/>
    <property type="project" value="TreeGrafter"/>
</dbReference>
<dbReference type="InterPro" id="IPR029033">
    <property type="entry name" value="His_PPase_superfam"/>
</dbReference>
<dbReference type="SMART" id="SM00855">
    <property type="entry name" value="PGAM"/>
    <property type="match status" value="1"/>
</dbReference>
<dbReference type="SUPFAM" id="SSF53254">
    <property type="entry name" value="Phosphoglycerate mutase-like"/>
    <property type="match status" value="1"/>
</dbReference>
<dbReference type="InterPro" id="IPR013078">
    <property type="entry name" value="His_Pase_superF_clade-1"/>
</dbReference>
<accession>A0A1J5QDU7</accession>
<gene>
    <name evidence="1" type="primary">pspB_6</name>
    <name evidence="1" type="ORF">GALL_364520</name>
</gene>
<dbReference type="InterPro" id="IPR050275">
    <property type="entry name" value="PGM_Phosphatase"/>
</dbReference>
<dbReference type="Gene3D" id="3.40.50.1240">
    <property type="entry name" value="Phosphoglycerate mutase-like"/>
    <property type="match status" value="1"/>
</dbReference>
<sequence>MALTLYLVRHGRTVYNDEHRLQGWCDSRLTDDGAAGVAATAQHLRPRSFAAAYASPSGRTVATADMILTHHPGTVLTTDDDLRELSFGDFEAAPEEVLHAHVDPWELFARVFDGTHPGLPGGESAAAYLSRVRAGFTRIEEAHRGESEVLVVSHGVTLAAYLTLIGSPPTHPLPNASISTVEISEAGGHRVTSFGVDPSGQGVPELRALRERAALRVEPTPTSA</sequence>
<dbReference type="EMBL" id="MLJW01000883">
    <property type="protein sequence ID" value="OIQ81769.1"/>
    <property type="molecule type" value="Genomic_DNA"/>
</dbReference>
<dbReference type="AlphaFoldDB" id="A0A1J5QDU7"/>
<dbReference type="Pfam" id="PF00300">
    <property type="entry name" value="His_Phos_1"/>
    <property type="match status" value="1"/>
</dbReference>
<dbReference type="PANTHER" id="PTHR48100:SF9">
    <property type="entry name" value="PHOSPHOGLYCERATE MUTASE 2 PARALOG"/>
    <property type="match status" value="1"/>
</dbReference>
<proteinExistence type="predicted"/>
<organism evidence="1">
    <name type="scientific">mine drainage metagenome</name>
    <dbReference type="NCBI Taxonomy" id="410659"/>
    <lineage>
        <taxon>unclassified sequences</taxon>
        <taxon>metagenomes</taxon>
        <taxon>ecological metagenomes</taxon>
    </lineage>
</organism>
<dbReference type="PANTHER" id="PTHR48100">
    <property type="entry name" value="BROAD-SPECIFICITY PHOSPHATASE YOR283W-RELATED"/>
    <property type="match status" value="1"/>
</dbReference>
<dbReference type="EC" id="3.1.3.3" evidence="1"/>
<evidence type="ECO:0000313" key="1">
    <source>
        <dbReference type="EMBL" id="OIQ81769.1"/>
    </source>
</evidence>
<comment type="caution">
    <text evidence="1">The sequence shown here is derived from an EMBL/GenBank/DDBJ whole genome shotgun (WGS) entry which is preliminary data.</text>
</comment>
<keyword evidence="1" id="KW-0378">Hydrolase</keyword>